<keyword evidence="2 5" id="KW-0812">Transmembrane</keyword>
<dbReference type="Gene3D" id="1.20.1530.20">
    <property type="match status" value="1"/>
</dbReference>
<dbReference type="EMBL" id="JAJEWP010000001">
    <property type="protein sequence ID" value="MCC2616179.1"/>
    <property type="molecule type" value="Genomic_DNA"/>
</dbReference>
<protein>
    <submittedName>
        <fullName evidence="6">Bile acid:sodium symporter family protein</fullName>
    </submittedName>
</protein>
<evidence type="ECO:0000313" key="7">
    <source>
        <dbReference type="Proteomes" id="UP001520878"/>
    </source>
</evidence>
<evidence type="ECO:0000313" key="6">
    <source>
        <dbReference type="EMBL" id="MCC2616179.1"/>
    </source>
</evidence>
<feature type="transmembrane region" description="Helical" evidence="5">
    <location>
        <begin position="15"/>
        <end position="34"/>
    </location>
</feature>
<accession>A0ABS8G8Z6</accession>
<dbReference type="PANTHER" id="PTHR10361:SF28">
    <property type="entry name" value="P3 PROTEIN-RELATED"/>
    <property type="match status" value="1"/>
</dbReference>
<feature type="transmembrane region" description="Helical" evidence="5">
    <location>
        <begin position="186"/>
        <end position="205"/>
    </location>
</feature>
<feature type="transmembrane region" description="Helical" evidence="5">
    <location>
        <begin position="75"/>
        <end position="98"/>
    </location>
</feature>
<proteinExistence type="predicted"/>
<name>A0ABS8G8Z6_9ALTE</name>
<feature type="transmembrane region" description="Helical" evidence="5">
    <location>
        <begin position="46"/>
        <end position="69"/>
    </location>
</feature>
<dbReference type="RefSeq" id="WP_229158939.1">
    <property type="nucleotide sequence ID" value="NZ_JAJEWP010000001.1"/>
</dbReference>
<feature type="transmembrane region" description="Helical" evidence="5">
    <location>
        <begin position="211"/>
        <end position="230"/>
    </location>
</feature>
<evidence type="ECO:0000256" key="2">
    <source>
        <dbReference type="ARBA" id="ARBA00022692"/>
    </source>
</evidence>
<comment type="subcellular location">
    <subcellularLocation>
        <location evidence="1">Membrane</location>
        <topology evidence="1">Multi-pass membrane protein</topology>
    </subcellularLocation>
</comment>
<feature type="transmembrane region" description="Helical" evidence="5">
    <location>
        <begin position="146"/>
        <end position="166"/>
    </location>
</feature>
<evidence type="ECO:0000256" key="4">
    <source>
        <dbReference type="ARBA" id="ARBA00023136"/>
    </source>
</evidence>
<evidence type="ECO:0000256" key="3">
    <source>
        <dbReference type="ARBA" id="ARBA00022989"/>
    </source>
</evidence>
<keyword evidence="3 5" id="KW-1133">Transmembrane helix</keyword>
<dbReference type="InterPro" id="IPR004710">
    <property type="entry name" value="Bilac:Na_transpt"/>
</dbReference>
<evidence type="ECO:0000256" key="5">
    <source>
        <dbReference type="SAM" id="Phobius"/>
    </source>
</evidence>
<dbReference type="InterPro" id="IPR002657">
    <property type="entry name" value="BilAc:Na_symport/Acr3"/>
</dbReference>
<dbReference type="InterPro" id="IPR038770">
    <property type="entry name" value="Na+/solute_symporter_sf"/>
</dbReference>
<gene>
    <name evidence="6" type="ORF">LJ739_08005</name>
</gene>
<evidence type="ECO:0000256" key="1">
    <source>
        <dbReference type="ARBA" id="ARBA00004141"/>
    </source>
</evidence>
<dbReference type="Pfam" id="PF01758">
    <property type="entry name" value="SBF"/>
    <property type="match status" value="1"/>
</dbReference>
<feature type="transmembrane region" description="Helical" evidence="5">
    <location>
        <begin position="110"/>
        <end position="130"/>
    </location>
</feature>
<dbReference type="Proteomes" id="UP001520878">
    <property type="component" value="Unassembled WGS sequence"/>
</dbReference>
<keyword evidence="7" id="KW-1185">Reference proteome</keyword>
<comment type="caution">
    <text evidence="6">The sequence shown here is derived from an EMBL/GenBank/DDBJ whole genome shotgun (WGS) entry which is preliminary data.</text>
</comment>
<organism evidence="6 7">
    <name type="scientific">Fluctibacter halophilus</name>
    <dbReference type="NCBI Taxonomy" id="226011"/>
    <lineage>
        <taxon>Bacteria</taxon>
        <taxon>Pseudomonadati</taxon>
        <taxon>Pseudomonadota</taxon>
        <taxon>Gammaproteobacteria</taxon>
        <taxon>Alteromonadales</taxon>
        <taxon>Alteromonadaceae</taxon>
        <taxon>Fluctibacter</taxon>
    </lineage>
</organism>
<dbReference type="PANTHER" id="PTHR10361">
    <property type="entry name" value="SODIUM-BILE ACID COTRANSPORTER"/>
    <property type="match status" value="1"/>
</dbReference>
<keyword evidence="4 5" id="KW-0472">Membrane</keyword>
<reference evidence="6 7" key="1">
    <citation type="submission" date="2021-10" db="EMBL/GenBank/DDBJ databases">
        <title>Draft genome of Aestuariibacter halophilus JC2043.</title>
        <authorList>
            <person name="Emsley S.A."/>
            <person name="Pfannmuller K.M."/>
            <person name="Ushijima B."/>
            <person name="Saw J.H."/>
            <person name="Videau P."/>
        </authorList>
    </citation>
    <scope>NUCLEOTIDE SEQUENCE [LARGE SCALE GENOMIC DNA]</scope>
    <source>
        <strain evidence="6 7">JC2043</strain>
    </source>
</reference>
<sequence length="302" mass="32670">MLDEVTIRFDPNAQLVLNIMLALMMFGVALTLQVRDFTRVVRKPAAPVIGLICQFVLLPALTCALTMALEVPASMALGMMLVAACPGGSFSNLITFIARGNVATSVTMTAVSSLAAVILTPLNFAFYAWLNPATRALLTDIALSPWQVLSLVFLVLGVPLLIGMWVGHKFPQFASRSETPMRRISLGLFALLVGLAFANNMSLFTQHWHHFVGYVIAQNAIALLLGYGAARLARLKQNDVRALTFEVGIQNSGLGLVLMFTFMPDLGGAMIITAFWGVWHLVSGGSLAWLWSRRPHPAGDSA</sequence>